<dbReference type="InterPro" id="IPR009000">
    <property type="entry name" value="Transl_B-barrel_sf"/>
</dbReference>
<name>A0AB34CJH4_9GAMM</name>
<dbReference type="GO" id="GO:0002161">
    <property type="term" value="F:aminoacyl-tRNA deacylase activity"/>
    <property type="evidence" value="ECO:0007669"/>
    <property type="project" value="UniProtKB-ARBA"/>
</dbReference>
<dbReference type="InterPro" id="IPR051335">
    <property type="entry name" value="Alanyl-tRNA_Editing_Enzymes"/>
</dbReference>
<evidence type="ECO:0000313" key="5">
    <source>
        <dbReference type="EMBL" id="KAA6125923.1"/>
    </source>
</evidence>
<dbReference type="GO" id="GO:0046872">
    <property type="term" value="F:metal ion binding"/>
    <property type="evidence" value="ECO:0007669"/>
    <property type="project" value="UniProtKB-KW"/>
</dbReference>
<dbReference type="GO" id="GO:0004812">
    <property type="term" value="F:aminoacyl-tRNA ligase activity"/>
    <property type="evidence" value="ECO:0007669"/>
    <property type="project" value="InterPro"/>
</dbReference>
<evidence type="ECO:0000256" key="1">
    <source>
        <dbReference type="ARBA" id="ARBA00001947"/>
    </source>
</evidence>
<dbReference type="GO" id="GO:0005524">
    <property type="term" value="F:ATP binding"/>
    <property type="evidence" value="ECO:0007669"/>
    <property type="project" value="InterPro"/>
</dbReference>
<evidence type="ECO:0000313" key="6">
    <source>
        <dbReference type="Proteomes" id="UP000324255"/>
    </source>
</evidence>
<comment type="cofactor">
    <cofactor evidence="1">
        <name>Zn(2+)</name>
        <dbReference type="ChEBI" id="CHEBI:29105"/>
    </cofactor>
</comment>
<evidence type="ECO:0000259" key="4">
    <source>
        <dbReference type="SMART" id="SM00863"/>
    </source>
</evidence>
<keyword evidence="2" id="KW-0479">Metal-binding</keyword>
<dbReference type="InterPro" id="IPR018163">
    <property type="entry name" value="Thr/Ala-tRNA-synth_IIc_edit"/>
</dbReference>
<sequence>MRFKNMNKVPGLYHTAPYLSQTQTRLLHVNLDESNSPYCVLSPTIFYPQGGGQLGDRGYLVLPDMLTSQQKIGVLTTKRKDEEIRHYLDINEIGFDLLKKQAGQQVTAILDWDLRYHQMRIHSAVHLIHCILEQVTGHSIPYPVRSPLNDESGENHYQLLDYIDKDILEKATTELNEFCSSGHEIQTVNVPEQGNNFRIWKCGRWSIPCGGTHVKDTKEIGMIFSTLKIKKNMTRIALRLSDNSG</sequence>
<comment type="caution">
    <text evidence="5">The sequence shown here is derived from an EMBL/GenBank/DDBJ whole genome shotgun (WGS) entry which is preliminary data.</text>
</comment>
<dbReference type="SMART" id="SM00863">
    <property type="entry name" value="tRNA_SAD"/>
    <property type="match status" value="1"/>
</dbReference>
<dbReference type="Gene3D" id="2.40.30.130">
    <property type="match status" value="1"/>
</dbReference>
<dbReference type="Pfam" id="PF07973">
    <property type="entry name" value="tRNA_SAD"/>
    <property type="match status" value="1"/>
</dbReference>
<dbReference type="PANTHER" id="PTHR43462:SF1">
    <property type="entry name" value="ALANYL-TRNA EDITING PROTEIN AARSD1"/>
    <property type="match status" value="1"/>
</dbReference>
<dbReference type="SUPFAM" id="SSF50447">
    <property type="entry name" value="Translation proteins"/>
    <property type="match status" value="1"/>
</dbReference>
<organism evidence="5 6">
    <name type="scientific">Candidatus Pantoea gossypiicola</name>
    <dbReference type="NCBI Taxonomy" id="2608008"/>
    <lineage>
        <taxon>Bacteria</taxon>
        <taxon>Pseudomonadati</taxon>
        <taxon>Pseudomonadota</taxon>
        <taxon>Gammaproteobacteria</taxon>
        <taxon>Enterobacterales</taxon>
        <taxon>Erwiniaceae</taxon>
        <taxon>Pantoea</taxon>
    </lineage>
</organism>
<dbReference type="SUPFAM" id="SSF55186">
    <property type="entry name" value="ThrRS/AlaRS common domain"/>
    <property type="match status" value="1"/>
</dbReference>
<gene>
    <name evidence="5" type="ORF">F3I20_08195</name>
</gene>
<evidence type="ECO:0000256" key="2">
    <source>
        <dbReference type="ARBA" id="ARBA00022723"/>
    </source>
</evidence>
<reference evidence="5 6" key="1">
    <citation type="submission" date="2019-09" db="EMBL/GenBank/DDBJ databases">
        <title>Genomic diversity of phyloplane-associated Pantoea species in Pakistan cotton crop.</title>
        <authorList>
            <person name="Tufail M.R."/>
            <person name="Cook D.R."/>
        </authorList>
    </citation>
    <scope>NUCLEOTIDE SEQUENCE [LARGE SCALE GENOMIC DNA]</scope>
    <source>
        <strain evidence="5 6">B_8</strain>
    </source>
</reference>
<dbReference type="PANTHER" id="PTHR43462">
    <property type="entry name" value="ALANYL-TRNA EDITING PROTEIN"/>
    <property type="match status" value="1"/>
</dbReference>
<dbReference type="InterPro" id="IPR012947">
    <property type="entry name" value="tRNA_SAD"/>
</dbReference>
<dbReference type="Gene3D" id="3.30.980.10">
    <property type="entry name" value="Threonyl-trna Synthetase, Chain A, domain 2"/>
    <property type="match status" value="1"/>
</dbReference>
<evidence type="ECO:0000256" key="3">
    <source>
        <dbReference type="ARBA" id="ARBA00022833"/>
    </source>
</evidence>
<accession>A0AB34CJH4</accession>
<feature type="domain" description="Threonyl/alanyl tRNA synthetase SAD" evidence="4">
    <location>
        <begin position="197"/>
        <end position="237"/>
    </location>
</feature>
<proteinExistence type="predicted"/>
<dbReference type="AlphaFoldDB" id="A0AB34CJH4"/>
<protein>
    <submittedName>
        <fullName evidence="5">Alanyl-tRNA editing protein</fullName>
    </submittedName>
</protein>
<dbReference type="GO" id="GO:0043039">
    <property type="term" value="P:tRNA aminoacylation"/>
    <property type="evidence" value="ECO:0007669"/>
    <property type="project" value="InterPro"/>
</dbReference>
<dbReference type="EMBL" id="VWVM01000005">
    <property type="protein sequence ID" value="KAA6125923.1"/>
    <property type="molecule type" value="Genomic_DNA"/>
</dbReference>
<keyword evidence="3" id="KW-0862">Zinc</keyword>
<keyword evidence="6" id="KW-1185">Reference proteome</keyword>
<dbReference type="Proteomes" id="UP000324255">
    <property type="component" value="Unassembled WGS sequence"/>
</dbReference>